<reference evidence="5 6" key="1">
    <citation type="submission" date="2014-04" db="EMBL/GenBank/DDBJ databases">
        <title>Evolutionary Origins and Diversification of the Mycorrhizal Mutualists.</title>
        <authorList>
            <consortium name="DOE Joint Genome Institute"/>
            <consortium name="Mycorrhizal Genomics Consortium"/>
            <person name="Kohler A."/>
            <person name="Kuo A."/>
            <person name="Nagy L.G."/>
            <person name="Floudas D."/>
            <person name="Copeland A."/>
            <person name="Barry K.W."/>
            <person name="Cichocki N."/>
            <person name="Veneault-Fourrey C."/>
            <person name="LaButti K."/>
            <person name="Lindquist E.A."/>
            <person name="Lipzen A."/>
            <person name="Lundell T."/>
            <person name="Morin E."/>
            <person name="Murat C."/>
            <person name="Riley R."/>
            <person name="Ohm R."/>
            <person name="Sun H."/>
            <person name="Tunlid A."/>
            <person name="Henrissat B."/>
            <person name="Grigoriev I.V."/>
            <person name="Hibbett D.S."/>
            <person name="Martin F."/>
        </authorList>
    </citation>
    <scope>NUCLEOTIDE SEQUENCE [LARGE SCALE GENOMIC DNA]</scope>
    <source>
        <strain evidence="5 6">Koide BX008</strain>
    </source>
</reference>
<evidence type="ECO:0000256" key="1">
    <source>
        <dbReference type="ARBA" id="ARBA00022737"/>
    </source>
</evidence>
<evidence type="ECO:0000313" key="6">
    <source>
        <dbReference type="Proteomes" id="UP000054549"/>
    </source>
</evidence>
<dbReference type="InterPro" id="IPR016024">
    <property type="entry name" value="ARM-type_fold"/>
</dbReference>
<dbReference type="GO" id="GO:0034198">
    <property type="term" value="P:cellular response to amino acid starvation"/>
    <property type="evidence" value="ECO:0007669"/>
    <property type="project" value="TreeGrafter"/>
</dbReference>
<feature type="non-terminal residue" evidence="5">
    <location>
        <position position="627"/>
    </location>
</feature>
<dbReference type="OrthoDB" id="2987290at2759"/>
<sequence length="627" mass="68505">MSQSEIKSWVSSTVGARGTDDDDEYNDDDEEGRDLSSKGSSGSWGKDLVSKDWSKAIAYARNVLLVGRTKVRIQFLREEILGLVKNGDLDLSQTMDIFKLLTLTYPRYSDSNSRDAVEQVGMELIRHDEGADMKLGVAEQVISWLSVEVGRVVKKGSASSYATADMFVLLSWSCGIYTTCANSDDFVSSNPWKTLINSIAILLDALLGSEAKPSLKKGALVRVRRALRSSGKNVPTVIDSLVNQAKTYPTPLQLVPLIDVAVSVLIRLKHDNQPPEERLPQEQKNGVIVLYTTSLLLSRSSIPYHIMTSLQDFISTFVTPDDLTKTILPTIEKAVLRSPEHALPVATQFFTAYKHRLDTETFRHLVTQVINSSKSSNPIVRSSSVHLFRAVISTIDVSDPNGLYPLAVTELLNLPKTGKSTGPDHRVALYSMLSYIVPKPKLSSDLVQAATPILAKEAQTHEQPTAALASLLSGHVSMLLQPDVDKPLPAETTALIAKEINNAKASIKRAFCVLAGAVLFAEGDTILSTEKGIIFANAILPSLETCLKNSSLTALTASGGPIEGYIAISVLLGSFVRSGKFDDIIARNPVVQSIIATSMKPSFLLWDKIYQKVTDPEDEKWFLRACD</sequence>
<accession>A0A0C2WBX9</accession>
<evidence type="ECO:0000259" key="3">
    <source>
        <dbReference type="Pfam" id="PF12074"/>
    </source>
</evidence>
<dbReference type="Proteomes" id="UP000054549">
    <property type="component" value="Unassembled WGS sequence"/>
</dbReference>
<dbReference type="InterPro" id="IPR056810">
    <property type="entry name" value="GNC1-like_N"/>
</dbReference>
<dbReference type="GO" id="GO:0019887">
    <property type="term" value="F:protein kinase regulator activity"/>
    <property type="evidence" value="ECO:0007669"/>
    <property type="project" value="TreeGrafter"/>
</dbReference>
<dbReference type="PANTHER" id="PTHR23346">
    <property type="entry name" value="TRANSLATIONAL ACTIVATOR GCN1-RELATED"/>
    <property type="match status" value="1"/>
</dbReference>
<dbReference type="EMBL" id="KN818958">
    <property type="protein sequence ID" value="KIL54081.1"/>
    <property type="molecule type" value="Genomic_DNA"/>
</dbReference>
<dbReference type="STRING" id="946122.A0A0C2WBX9"/>
<dbReference type="InterPro" id="IPR022716">
    <property type="entry name" value="Gcn1_N"/>
</dbReference>
<proteinExistence type="predicted"/>
<evidence type="ECO:0000313" key="5">
    <source>
        <dbReference type="EMBL" id="KIL54081.1"/>
    </source>
</evidence>
<evidence type="ECO:0000256" key="2">
    <source>
        <dbReference type="SAM" id="MobiDB-lite"/>
    </source>
</evidence>
<keyword evidence="1" id="KW-0677">Repeat</keyword>
<feature type="domain" description="Gcn1 N-terminal" evidence="3">
    <location>
        <begin position="423"/>
        <end position="626"/>
    </location>
</feature>
<feature type="compositionally biased region" description="Polar residues" evidence="2">
    <location>
        <begin position="1"/>
        <end position="14"/>
    </location>
</feature>
<feature type="region of interest" description="Disordered" evidence="2">
    <location>
        <begin position="1"/>
        <end position="45"/>
    </location>
</feature>
<gene>
    <name evidence="5" type="ORF">M378DRAFT_28819</name>
</gene>
<protein>
    <submittedName>
        <fullName evidence="5">Uncharacterized protein</fullName>
    </submittedName>
</protein>
<dbReference type="InParanoid" id="A0A0C2WBX9"/>
<name>A0A0C2WBX9_AMAMK</name>
<dbReference type="GO" id="GO:0006417">
    <property type="term" value="P:regulation of translation"/>
    <property type="evidence" value="ECO:0007669"/>
    <property type="project" value="TreeGrafter"/>
</dbReference>
<dbReference type="GO" id="GO:0005829">
    <property type="term" value="C:cytosol"/>
    <property type="evidence" value="ECO:0007669"/>
    <property type="project" value="TreeGrafter"/>
</dbReference>
<feature type="domain" description="Stalled ribosome sensor GCN1-like N-terminal" evidence="4">
    <location>
        <begin position="287"/>
        <end position="401"/>
    </location>
</feature>
<dbReference type="SUPFAM" id="SSF48371">
    <property type="entry name" value="ARM repeat"/>
    <property type="match status" value="1"/>
</dbReference>
<organism evidence="5 6">
    <name type="scientific">Amanita muscaria (strain Koide BX008)</name>
    <dbReference type="NCBI Taxonomy" id="946122"/>
    <lineage>
        <taxon>Eukaryota</taxon>
        <taxon>Fungi</taxon>
        <taxon>Dikarya</taxon>
        <taxon>Basidiomycota</taxon>
        <taxon>Agaricomycotina</taxon>
        <taxon>Agaricomycetes</taxon>
        <taxon>Agaricomycetidae</taxon>
        <taxon>Agaricales</taxon>
        <taxon>Pluteineae</taxon>
        <taxon>Amanitaceae</taxon>
        <taxon>Amanita</taxon>
    </lineage>
</organism>
<dbReference type="Pfam" id="PF12074">
    <property type="entry name" value="Gcn1_N"/>
    <property type="match status" value="1"/>
</dbReference>
<dbReference type="AlphaFoldDB" id="A0A0C2WBX9"/>
<evidence type="ECO:0000259" key="4">
    <source>
        <dbReference type="Pfam" id="PF24993"/>
    </source>
</evidence>
<dbReference type="Pfam" id="PF24993">
    <property type="entry name" value="GNC1_N"/>
    <property type="match status" value="1"/>
</dbReference>
<feature type="compositionally biased region" description="Acidic residues" evidence="2">
    <location>
        <begin position="20"/>
        <end position="32"/>
    </location>
</feature>
<keyword evidence="6" id="KW-1185">Reference proteome</keyword>
<dbReference type="HOGENOM" id="CLU_029828_0_0_1"/>
<dbReference type="PANTHER" id="PTHR23346:SF7">
    <property type="entry name" value="STALLED RIBOSOME SENSOR GCN1"/>
    <property type="match status" value="1"/>
</dbReference>